<evidence type="ECO:0000256" key="4">
    <source>
        <dbReference type="SAM" id="SignalP"/>
    </source>
</evidence>
<dbReference type="GO" id="GO:0043190">
    <property type="term" value="C:ATP-binding cassette (ABC) transporter complex"/>
    <property type="evidence" value="ECO:0007669"/>
    <property type="project" value="InterPro"/>
</dbReference>
<dbReference type="Gene3D" id="3.40.190.10">
    <property type="entry name" value="Periplasmic binding protein-like II"/>
    <property type="match status" value="1"/>
</dbReference>
<comment type="similarity">
    <text evidence="2">Belongs to the bacterial solute-binding protein 5 family.</text>
</comment>
<keyword evidence="7" id="KW-1185">Reference proteome</keyword>
<dbReference type="GO" id="GO:0015833">
    <property type="term" value="P:peptide transport"/>
    <property type="evidence" value="ECO:0007669"/>
    <property type="project" value="TreeGrafter"/>
</dbReference>
<reference evidence="6 7" key="1">
    <citation type="submission" date="2016-10" db="EMBL/GenBank/DDBJ databases">
        <authorList>
            <person name="de Groot N.N."/>
        </authorList>
    </citation>
    <scope>NUCLEOTIDE SEQUENCE [LARGE SCALE GENOMIC DNA]</scope>
    <source>
        <strain evidence="6 7">DSM 19981</strain>
    </source>
</reference>
<dbReference type="GO" id="GO:1904680">
    <property type="term" value="F:peptide transmembrane transporter activity"/>
    <property type="evidence" value="ECO:0007669"/>
    <property type="project" value="TreeGrafter"/>
</dbReference>
<dbReference type="SUPFAM" id="SSF53850">
    <property type="entry name" value="Periplasmic binding protein-like II"/>
    <property type="match status" value="1"/>
</dbReference>
<dbReference type="OrthoDB" id="9803988at2"/>
<dbReference type="InterPro" id="IPR000914">
    <property type="entry name" value="SBP_5_dom"/>
</dbReference>
<dbReference type="Gene3D" id="3.10.105.10">
    <property type="entry name" value="Dipeptide-binding Protein, Domain 3"/>
    <property type="match status" value="1"/>
</dbReference>
<dbReference type="InterPro" id="IPR030678">
    <property type="entry name" value="Peptide/Ni-bd"/>
</dbReference>
<dbReference type="InterPro" id="IPR039424">
    <property type="entry name" value="SBP_5"/>
</dbReference>
<comment type="subcellular location">
    <subcellularLocation>
        <location evidence="1">Periplasm</location>
    </subcellularLocation>
</comment>
<evidence type="ECO:0000256" key="3">
    <source>
        <dbReference type="ARBA" id="ARBA00022729"/>
    </source>
</evidence>
<proteinExistence type="inferred from homology"/>
<evidence type="ECO:0000313" key="6">
    <source>
        <dbReference type="EMBL" id="SFK18545.1"/>
    </source>
</evidence>
<dbReference type="PANTHER" id="PTHR30290">
    <property type="entry name" value="PERIPLASMIC BINDING COMPONENT OF ABC TRANSPORTER"/>
    <property type="match status" value="1"/>
</dbReference>
<dbReference type="PIRSF" id="PIRSF002741">
    <property type="entry name" value="MppA"/>
    <property type="match status" value="1"/>
</dbReference>
<organism evidence="6 7">
    <name type="scientific">Falsiroseomonas stagni DSM 19981</name>
    <dbReference type="NCBI Taxonomy" id="1123062"/>
    <lineage>
        <taxon>Bacteria</taxon>
        <taxon>Pseudomonadati</taxon>
        <taxon>Pseudomonadota</taxon>
        <taxon>Alphaproteobacteria</taxon>
        <taxon>Acetobacterales</taxon>
        <taxon>Roseomonadaceae</taxon>
        <taxon>Falsiroseomonas</taxon>
    </lineage>
</organism>
<dbReference type="PANTHER" id="PTHR30290:SF38">
    <property type="entry name" value="D,D-DIPEPTIDE-BINDING PERIPLASMIC PROTEIN DDPA-RELATED"/>
    <property type="match status" value="1"/>
</dbReference>
<dbReference type="AlphaFoldDB" id="A0A1I3XGA6"/>
<dbReference type="EMBL" id="FOSQ01000001">
    <property type="protein sequence ID" value="SFK18545.1"/>
    <property type="molecule type" value="Genomic_DNA"/>
</dbReference>
<evidence type="ECO:0000259" key="5">
    <source>
        <dbReference type="Pfam" id="PF00496"/>
    </source>
</evidence>
<evidence type="ECO:0000313" key="7">
    <source>
        <dbReference type="Proteomes" id="UP000199473"/>
    </source>
</evidence>
<dbReference type="Pfam" id="PF00496">
    <property type="entry name" value="SBP_bac_5"/>
    <property type="match status" value="1"/>
</dbReference>
<evidence type="ECO:0000256" key="2">
    <source>
        <dbReference type="ARBA" id="ARBA00005695"/>
    </source>
</evidence>
<feature type="chain" id="PRO_5011693367" evidence="4">
    <location>
        <begin position="21"/>
        <end position="502"/>
    </location>
</feature>
<name>A0A1I3XGA6_9PROT</name>
<evidence type="ECO:0000256" key="1">
    <source>
        <dbReference type="ARBA" id="ARBA00004418"/>
    </source>
</evidence>
<gene>
    <name evidence="6" type="ORF">SAMN02745775_101280</name>
</gene>
<dbReference type="GO" id="GO:0030288">
    <property type="term" value="C:outer membrane-bounded periplasmic space"/>
    <property type="evidence" value="ECO:0007669"/>
    <property type="project" value="UniProtKB-ARBA"/>
</dbReference>
<dbReference type="Gene3D" id="3.90.76.10">
    <property type="entry name" value="Dipeptide-binding Protein, Domain 1"/>
    <property type="match status" value="1"/>
</dbReference>
<protein>
    <submittedName>
        <fullName evidence="6">Peptide/nickel transport system substrate-binding protein</fullName>
    </submittedName>
</protein>
<dbReference type="RefSeq" id="WP_092954432.1">
    <property type="nucleotide sequence ID" value="NZ_FOSQ01000001.1"/>
</dbReference>
<accession>A0A1I3XGA6</accession>
<dbReference type="Proteomes" id="UP000199473">
    <property type="component" value="Unassembled WGS sequence"/>
</dbReference>
<dbReference type="STRING" id="1123062.SAMN02745775_101280"/>
<feature type="domain" description="Solute-binding protein family 5" evidence="5">
    <location>
        <begin position="67"/>
        <end position="424"/>
    </location>
</feature>
<feature type="signal peptide" evidence="4">
    <location>
        <begin position="1"/>
        <end position="20"/>
    </location>
</feature>
<keyword evidence="3 4" id="KW-0732">Signal</keyword>
<sequence length="502" mass="54407">MKSAGRIIAAALLAATPALAQPAGTLRIGLASDIDTLDPVLSNTIAGRSVLTALCDKLLDVDENLNFIPRLAERWAWSEDRRALTLTLRAGATFHDGTKVDAEAVRFSLARAATLPSSRRRSEIAEISAIEVTDARTVVLRLSAPSAPLLAQLADRAGMVMSPTAVQAAGNDFARAPICSGPFAFAAQVPQERIDLRRFPGHWNAAEVKVENVSFRPIPDSTVRILNLRSGTLDLVERVAANDVAPLRRDTRLRYAEARGFGFTSIIANVGNGPRAQNPFGQDARLRQAFDLALDRDALNQVVFEGANTPGNQPIPPGSPFYAPSFPMAPRDVAAARRLLAEAGQPGPQVTMLVPNTPEFRQMAEVMQAMVRDAGFDLRIEVRELATAAGMMNRGEFQAFLIGWSGRVDPDGNIFAFNHCRGANNDSKFCDPRVDSALEAARASVDPAERARHYATALGIALPDRHRIYLVHEGWRFAHATRLSGFRALPDGIMRLEGISLN</sequence>